<evidence type="ECO:0000256" key="19">
    <source>
        <dbReference type="SAM" id="Phobius"/>
    </source>
</evidence>
<evidence type="ECO:0000256" key="12">
    <source>
        <dbReference type="ARBA" id="ARBA00025694"/>
    </source>
</evidence>
<protein>
    <recommendedName>
        <fullName evidence="4">Cytochrome bo(3) ubiquinol oxidase subunit 3</fullName>
    </recommendedName>
    <alternativeName>
        <fullName evidence="15">Cytochrome o ubiquinol oxidase subunit 3</fullName>
    </alternativeName>
    <alternativeName>
        <fullName evidence="13">Oxidase bo(3) subunit 3</fullName>
    </alternativeName>
    <alternativeName>
        <fullName evidence="16">Ubiquinol oxidase polypeptide III</fullName>
    </alternativeName>
    <alternativeName>
        <fullName evidence="14">Ubiquinol oxidase subunit 3</fullName>
    </alternativeName>
</protein>
<dbReference type="GO" id="GO:0005886">
    <property type="term" value="C:plasma membrane"/>
    <property type="evidence" value="ECO:0007669"/>
    <property type="project" value="UniProtKB-SubCell"/>
</dbReference>
<evidence type="ECO:0000313" key="21">
    <source>
        <dbReference type="EMBL" id="QAZ66850.1"/>
    </source>
</evidence>
<comment type="similarity">
    <text evidence="2 17">Belongs to the cytochrome c oxidase subunit 3 family.</text>
</comment>
<sequence>MTTAQMAHLSGAPGHEVHGGPGSHGSHDMGEIQAFGFWLYLMSDLIVFSALFATYVVMAHNYAGGPTPKDLFELPAVLVETMLLLTSSAAYGLAMVAMHKGDLRSLRLGLVAAFALGLGFLGMELAEFHHLISIGAGPDRSGFLSAFFTLVGTHGLHVTFGLLWIVVMLAQLSSKGLTAPVKGRLTRLGMFWHFLDIVWIGVFTVVYLLGVVQ</sequence>
<evidence type="ECO:0000256" key="17">
    <source>
        <dbReference type="RuleBase" id="RU003376"/>
    </source>
</evidence>
<keyword evidence="9 19" id="KW-1133">Transmembrane helix</keyword>
<dbReference type="CDD" id="cd02863">
    <property type="entry name" value="Ubiquinol_oxidase_III"/>
    <property type="match status" value="1"/>
</dbReference>
<dbReference type="AlphaFoldDB" id="A0A4P6HLN8"/>
<reference evidence="21 22" key="1">
    <citation type="submission" date="2018-02" db="EMBL/GenBank/DDBJ databases">
        <title>Genome sequence of Desulfovibrio carbinolicus DSM 3852.</title>
        <authorList>
            <person name="Wilbanks E."/>
            <person name="Skennerton C.T."/>
            <person name="Orphan V.J."/>
        </authorList>
    </citation>
    <scope>NUCLEOTIDE SEQUENCE [LARGE SCALE GENOMIC DNA]</scope>
    <source>
        <strain evidence="21 22">DSM 3852</strain>
    </source>
</reference>
<feature type="transmembrane region" description="Helical" evidence="19">
    <location>
        <begin position="37"/>
        <end position="57"/>
    </location>
</feature>
<dbReference type="GO" id="GO:0004129">
    <property type="term" value="F:cytochrome-c oxidase activity"/>
    <property type="evidence" value="ECO:0007669"/>
    <property type="project" value="InterPro"/>
</dbReference>
<dbReference type="EMBL" id="CP026538">
    <property type="protein sequence ID" value="QAZ66850.1"/>
    <property type="molecule type" value="Genomic_DNA"/>
</dbReference>
<dbReference type="Gene3D" id="1.20.120.80">
    <property type="entry name" value="Cytochrome c oxidase, subunit III, four-helix bundle"/>
    <property type="match status" value="1"/>
</dbReference>
<dbReference type="KEGG" id="dcb:C3Y92_06190"/>
<dbReference type="GO" id="GO:0019646">
    <property type="term" value="P:aerobic electron transport chain"/>
    <property type="evidence" value="ECO:0007669"/>
    <property type="project" value="InterPro"/>
</dbReference>
<evidence type="ECO:0000256" key="1">
    <source>
        <dbReference type="ARBA" id="ARBA00004651"/>
    </source>
</evidence>
<feature type="transmembrane region" description="Helical" evidence="19">
    <location>
        <begin position="77"/>
        <end position="96"/>
    </location>
</feature>
<dbReference type="InterPro" id="IPR014206">
    <property type="entry name" value="Cyt_c_ubiqinol_oxidase_su3"/>
</dbReference>
<dbReference type="OrthoDB" id="9810850at2"/>
<dbReference type="InterPro" id="IPR013833">
    <property type="entry name" value="Cyt_c_oxidase_su3_a-hlx"/>
</dbReference>
<dbReference type="InterPro" id="IPR033946">
    <property type="entry name" value="Ubiquinol_oxase_su3_dom"/>
</dbReference>
<dbReference type="GO" id="GO:0009486">
    <property type="term" value="F:cytochrome bo3 ubiquinol oxidase activity"/>
    <property type="evidence" value="ECO:0007669"/>
    <property type="project" value="InterPro"/>
</dbReference>
<evidence type="ECO:0000313" key="22">
    <source>
        <dbReference type="Proteomes" id="UP000293296"/>
    </source>
</evidence>
<evidence type="ECO:0000256" key="15">
    <source>
        <dbReference type="ARBA" id="ARBA00032189"/>
    </source>
</evidence>
<dbReference type="SUPFAM" id="SSF81452">
    <property type="entry name" value="Cytochrome c oxidase subunit III-like"/>
    <property type="match status" value="1"/>
</dbReference>
<feature type="region of interest" description="Disordered" evidence="18">
    <location>
        <begin position="1"/>
        <end position="25"/>
    </location>
</feature>
<evidence type="ECO:0000256" key="11">
    <source>
        <dbReference type="ARBA" id="ARBA00023136"/>
    </source>
</evidence>
<evidence type="ECO:0000256" key="13">
    <source>
        <dbReference type="ARBA" id="ARBA00030072"/>
    </source>
</evidence>
<evidence type="ECO:0000256" key="14">
    <source>
        <dbReference type="ARBA" id="ARBA00031884"/>
    </source>
</evidence>
<organism evidence="21 22">
    <name type="scientific">Solidesulfovibrio carbinolicus</name>
    <dbReference type="NCBI Taxonomy" id="296842"/>
    <lineage>
        <taxon>Bacteria</taxon>
        <taxon>Pseudomonadati</taxon>
        <taxon>Thermodesulfobacteriota</taxon>
        <taxon>Desulfovibrionia</taxon>
        <taxon>Desulfovibrionales</taxon>
        <taxon>Desulfovibrionaceae</taxon>
        <taxon>Solidesulfovibrio</taxon>
    </lineage>
</organism>
<dbReference type="Pfam" id="PF00510">
    <property type="entry name" value="COX3"/>
    <property type="match status" value="1"/>
</dbReference>
<comment type="function">
    <text evidence="12">Cytochrome bo(3) ubiquinol terminal oxidase is the component of the aerobic respiratory chain of E.coli that predominates when cells are grown at high aeration. Has proton pump activity across the membrane in addition to electron transfer, pumping 2 protons/electron.</text>
</comment>
<dbReference type="InterPro" id="IPR000298">
    <property type="entry name" value="Cyt_c_oxidase-like_su3"/>
</dbReference>
<evidence type="ECO:0000259" key="20">
    <source>
        <dbReference type="PROSITE" id="PS50253"/>
    </source>
</evidence>
<keyword evidence="6" id="KW-1003">Cell membrane</keyword>
<keyword evidence="10" id="KW-0560">Oxidoreductase</keyword>
<evidence type="ECO:0000256" key="18">
    <source>
        <dbReference type="SAM" id="MobiDB-lite"/>
    </source>
</evidence>
<evidence type="ECO:0000256" key="6">
    <source>
        <dbReference type="ARBA" id="ARBA00022475"/>
    </source>
</evidence>
<keyword evidence="8" id="KW-0249">Electron transport</keyword>
<keyword evidence="11 19" id="KW-0472">Membrane</keyword>
<evidence type="ECO:0000256" key="16">
    <source>
        <dbReference type="ARBA" id="ARBA00032717"/>
    </source>
</evidence>
<accession>A0A4P6HLN8</accession>
<feature type="domain" description="Heme-copper oxidase subunit III family profile" evidence="20">
    <location>
        <begin position="35"/>
        <end position="211"/>
    </location>
</feature>
<keyword evidence="22" id="KW-1185">Reference proteome</keyword>
<dbReference type="FunFam" id="1.20.120.80:FF:000001">
    <property type="entry name" value="Cytochrome (Ubi)quinol oxidase subunit III"/>
    <property type="match status" value="1"/>
</dbReference>
<comment type="subcellular location">
    <subcellularLocation>
        <location evidence="1 17">Cell membrane</location>
        <topology evidence="1 17">Multi-pass membrane protein</topology>
    </subcellularLocation>
</comment>
<evidence type="ECO:0000256" key="3">
    <source>
        <dbReference type="ARBA" id="ARBA00011700"/>
    </source>
</evidence>
<proteinExistence type="inferred from homology"/>
<keyword evidence="7 17" id="KW-0812">Transmembrane</keyword>
<dbReference type="InterPro" id="IPR024791">
    <property type="entry name" value="Cyt_c/ubiquinol_Oxase_su3"/>
</dbReference>
<dbReference type="NCBIfam" id="TIGR02842">
    <property type="entry name" value="CyoC"/>
    <property type="match status" value="1"/>
</dbReference>
<feature type="transmembrane region" description="Helical" evidence="19">
    <location>
        <begin position="146"/>
        <end position="170"/>
    </location>
</feature>
<dbReference type="InterPro" id="IPR035973">
    <property type="entry name" value="Cyt_c_oxidase_su3-like_sf"/>
</dbReference>
<evidence type="ECO:0000256" key="5">
    <source>
        <dbReference type="ARBA" id="ARBA00022448"/>
    </source>
</evidence>
<evidence type="ECO:0000256" key="7">
    <source>
        <dbReference type="ARBA" id="ARBA00022692"/>
    </source>
</evidence>
<dbReference type="RefSeq" id="WP_129350748.1">
    <property type="nucleotide sequence ID" value="NZ_CP026538.1"/>
</dbReference>
<feature type="transmembrane region" description="Helical" evidence="19">
    <location>
        <begin position="191"/>
        <end position="212"/>
    </location>
</feature>
<dbReference type="PANTHER" id="PTHR11403:SF2">
    <property type="entry name" value="CYTOCHROME BO(3) UBIQUINOL OXIDASE SUBUNIT 3"/>
    <property type="match status" value="1"/>
</dbReference>
<evidence type="ECO:0000256" key="4">
    <source>
        <dbReference type="ARBA" id="ARBA00014687"/>
    </source>
</evidence>
<evidence type="ECO:0000256" key="8">
    <source>
        <dbReference type="ARBA" id="ARBA00022982"/>
    </source>
</evidence>
<evidence type="ECO:0000256" key="2">
    <source>
        <dbReference type="ARBA" id="ARBA00010581"/>
    </source>
</evidence>
<evidence type="ECO:0000256" key="9">
    <source>
        <dbReference type="ARBA" id="ARBA00022989"/>
    </source>
</evidence>
<dbReference type="Proteomes" id="UP000293296">
    <property type="component" value="Chromosome"/>
</dbReference>
<gene>
    <name evidence="21" type="primary">cyoC</name>
    <name evidence="21" type="ORF">C3Y92_06190</name>
</gene>
<dbReference type="PROSITE" id="PS50253">
    <property type="entry name" value="COX3"/>
    <property type="match status" value="1"/>
</dbReference>
<feature type="transmembrane region" description="Helical" evidence="19">
    <location>
        <begin position="108"/>
        <end position="126"/>
    </location>
</feature>
<keyword evidence="5" id="KW-0813">Transport</keyword>
<dbReference type="PANTHER" id="PTHR11403">
    <property type="entry name" value="CYTOCHROME C OXIDASE SUBUNIT III"/>
    <property type="match status" value="1"/>
</dbReference>
<comment type="subunit">
    <text evidence="3">Heterooctamer of two A chains, two B chains, two C chains and two D chains.</text>
</comment>
<evidence type="ECO:0000256" key="10">
    <source>
        <dbReference type="ARBA" id="ARBA00023002"/>
    </source>
</evidence>
<name>A0A4P6HLN8_9BACT</name>